<comment type="caution">
    <text evidence="2">The sequence shown here is derived from an EMBL/GenBank/DDBJ whole genome shotgun (WGS) entry which is preliminary data.</text>
</comment>
<dbReference type="InterPro" id="IPR052567">
    <property type="entry name" value="OP_Dioxygenase"/>
</dbReference>
<dbReference type="EMBL" id="JABBNT010000001">
    <property type="protein sequence ID" value="NMM43469.1"/>
    <property type="molecule type" value="Genomic_DNA"/>
</dbReference>
<proteinExistence type="predicted"/>
<dbReference type="PANTHER" id="PTHR40202:SF1">
    <property type="entry name" value="HD DOMAIN-CONTAINING PROTEIN"/>
    <property type="match status" value="1"/>
</dbReference>
<dbReference type="AlphaFoldDB" id="A0A7Y0DXK3"/>
<dbReference type="InterPro" id="IPR003607">
    <property type="entry name" value="HD/PDEase_dom"/>
</dbReference>
<sequence length="198" mass="22015">MTAIRDTLPTDPDTVTKETVVDFIFDLFRLSGDKEYLGEAVRQGEHAIQSAILADQLEGRDSLTAAALLHDVGHYLHSYAKDCALTGVDSRHEVVGSDFLARFFPPEVSEPVRLHVDAKRYLCAEDPDYFAGLSPASVRSLQLQGGPFDDAGMADFRKSLYYEDAVILRRCDDGAKTPDMPLPDVEAFRPILERLVLR</sequence>
<accession>A0A7Y0DXK3</accession>
<reference evidence="2 3" key="1">
    <citation type="submission" date="2020-04" db="EMBL/GenBank/DDBJ databases">
        <title>Rhodospirillaceae bacterium KN72 isolated from deep sea.</title>
        <authorList>
            <person name="Zhang D.-C."/>
        </authorList>
    </citation>
    <scope>NUCLEOTIDE SEQUENCE [LARGE SCALE GENOMIC DNA]</scope>
    <source>
        <strain evidence="2 3">KN72</strain>
    </source>
</reference>
<dbReference type="CDD" id="cd00077">
    <property type="entry name" value="HDc"/>
    <property type="match status" value="1"/>
</dbReference>
<dbReference type="PANTHER" id="PTHR40202">
    <property type="match status" value="1"/>
</dbReference>
<dbReference type="SUPFAM" id="SSF109604">
    <property type="entry name" value="HD-domain/PDEase-like"/>
    <property type="match status" value="1"/>
</dbReference>
<keyword evidence="3" id="KW-1185">Reference proteome</keyword>
<dbReference type="Proteomes" id="UP000539372">
    <property type="component" value="Unassembled WGS sequence"/>
</dbReference>
<evidence type="ECO:0000313" key="3">
    <source>
        <dbReference type="Proteomes" id="UP000539372"/>
    </source>
</evidence>
<evidence type="ECO:0000313" key="2">
    <source>
        <dbReference type="EMBL" id="NMM43469.1"/>
    </source>
</evidence>
<name>A0A7Y0DXK3_9PROT</name>
<dbReference type="InterPro" id="IPR006674">
    <property type="entry name" value="HD_domain"/>
</dbReference>
<dbReference type="Gene3D" id="1.10.3210.10">
    <property type="entry name" value="Hypothetical protein af1432"/>
    <property type="match status" value="1"/>
</dbReference>
<feature type="domain" description="HD" evidence="1">
    <location>
        <begin position="45"/>
        <end position="120"/>
    </location>
</feature>
<gene>
    <name evidence="2" type="ORF">HH303_03195</name>
</gene>
<evidence type="ECO:0000259" key="1">
    <source>
        <dbReference type="Pfam" id="PF01966"/>
    </source>
</evidence>
<dbReference type="RefSeq" id="WP_169623743.1">
    <property type="nucleotide sequence ID" value="NZ_JABBNT010000001.1"/>
</dbReference>
<dbReference type="Pfam" id="PF01966">
    <property type="entry name" value="HD"/>
    <property type="match status" value="1"/>
</dbReference>
<protein>
    <submittedName>
        <fullName evidence="2">HD domain-containing protein</fullName>
    </submittedName>
</protein>
<organism evidence="2 3">
    <name type="scientific">Pacificispira spongiicola</name>
    <dbReference type="NCBI Taxonomy" id="2729598"/>
    <lineage>
        <taxon>Bacteria</taxon>
        <taxon>Pseudomonadati</taxon>
        <taxon>Pseudomonadota</taxon>
        <taxon>Alphaproteobacteria</taxon>
        <taxon>Rhodospirillales</taxon>
        <taxon>Rhodospirillaceae</taxon>
        <taxon>Pacificispira</taxon>
    </lineage>
</organism>